<feature type="transmembrane region" description="Helical" evidence="7">
    <location>
        <begin position="339"/>
        <end position="357"/>
    </location>
</feature>
<feature type="transmembrane region" description="Helical" evidence="7">
    <location>
        <begin position="149"/>
        <end position="170"/>
    </location>
</feature>
<dbReference type="PRINTS" id="PR01036">
    <property type="entry name" value="TCRTETB"/>
</dbReference>
<feature type="transmembrane region" description="Helical" evidence="7">
    <location>
        <begin position="274"/>
        <end position="295"/>
    </location>
</feature>
<dbReference type="InterPro" id="IPR036259">
    <property type="entry name" value="MFS_trans_sf"/>
</dbReference>
<feature type="transmembrane region" description="Helical" evidence="7">
    <location>
        <begin position="234"/>
        <end position="253"/>
    </location>
</feature>
<feature type="transmembrane region" description="Helical" evidence="7">
    <location>
        <begin position="403"/>
        <end position="425"/>
    </location>
</feature>
<feature type="transmembrane region" description="Helical" evidence="7">
    <location>
        <begin position="207"/>
        <end position="228"/>
    </location>
</feature>
<evidence type="ECO:0000256" key="5">
    <source>
        <dbReference type="ARBA" id="ARBA00022989"/>
    </source>
</evidence>
<dbReference type="AlphaFoldDB" id="I7LE40"/>
<evidence type="ECO:0000256" key="4">
    <source>
        <dbReference type="ARBA" id="ARBA00022692"/>
    </source>
</evidence>
<evidence type="ECO:0000313" key="9">
    <source>
        <dbReference type="EMBL" id="CCI87891.1"/>
    </source>
</evidence>
<evidence type="ECO:0000313" key="12">
    <source>
        <dbReference type="Proteomes" id="UP000051521"/>
    </source>
</evidence>
<proteinExistence type="predicted"/>
<keyword evidence="3" id="KW-1003">Cell membrane</keyword>
<dbReference type="GO" id="GO:0022857">
    <property type="term" value="F:transmembrane transporter activity"/>
    <property type="evidence" value="ECO:0007669"/>
    <property type="project" value="InterPro"/>
</dbReference>
<evidence type="ECO:0000313" key="10">
    <source>
        <dbReference type="EMBL" id="KRN14513.1"/>
    </source>
</evidence>
<dbReference type="Gene3D" id="1.20.1720.10">
    <property type="entry name" value="Multidrug resistance protein D"/>
    <property type="match status" value="1"/>
</dbReference>
<reference evidence="10 12" key="2">
    <citation type="journal article" date="2015" name="Genome Announc.">
        <title>Expanding the biotechnology potential of lactobacilli through comparative genomics of 213 strains and associated genera.</title>
        <authorList>
            <person name="Sun Z."/>
            <person name="Harris H.M."/>
            <person name="McCann A."/>
            <person name="Guo C."/>
            <person name="Argimon S."/>
            <person name="Zhang W."/>
            <person name="Yang X."/>
            <person name="Jeffery I.B."/>
            <person name="Cooney J.C."/>
            <person name="Kagawa T.F."/>
            <person name="Liu W."/>
            <person name="Song Y."/>
            <person name="Salvetti E."/>
            <person name="Wrobel A."/>
            <person name="Rasinkangas P."/>
            <person name="Parkhill J."/>
            <person name="Rea M.C."/>
            <person name="O'Sullivan O."/>
            <person name="Ritari J."/>
            <person name="Douillard F.P."/>
            <person name="Paul Ross R."/>
            <person name="Yang R."/>
            <person name="Briner A.E."/>
            <person name="Felis G.E."/>
            <person name="de Vos W.M."/>
            <person name="Barrangou R."/>
            <person name="Klaenhammer T.R."/>
            <person name="Caufield P.W."/>
            <person name="Cui Y."/>
            <person name="Zhang H."/>
            <person name="O'Toole P.W."/>
        </authorList>
    </citation>
    <scope>NUCLEOTIDE SEQUENCE [LARGE SCALE GENOMIC DNA]</scope>
    <source>
        <strain evidence="10 12">DSM 23908</strain>
    </source>
</reference>
<dbReference type="EMBL" id="CAKC01000093">
    <property type="protein sequence ID" value="CCI87891.1"/>
    <property type="molecule type" value="Genomic_DNA"/>
</dbReference>
<name>I7LE40_9LACO</name>
<dbReference type="GO" id="GO:0005886">
    <property type="term" value="C:plasma membrane"/>
    <property type="evidence" value="ECO:0007669"/>
    <property type="project" value="UniProtKB-SubCell"/>
</dbReference>
<dbReference type="EMBL" id="AYZO01000002">
    <property type="protein sequence ID" value="KRN14513.1"/>
    <property type="molecule type" value="Genomic_DNA"/>
</dbReference>
<feature type="transmembrane region" description="Helical" evidence="7">
    <location>
        <begin position="363"/>
        <end position="382"/>
    </location>
</feature>
<comment type="caution">
    <text evidence="9">The sequence shown here is derived from an EMBL/GenBank/DDBJ whole genome shotgun (WGS) entry which is preliminary data.</text>
</comment>
<reference evidence="9 11" key="1">
    <citation type="submission" date="2012-06" db="EMBL/GenBank/DDBJ databases">
        <title>Draft genome sequence of Lactobacillus gigeriorum CRBIP 24.85T, isolated from chicken crop.</title>
        <authorList>
            <person name="Cousin S."/>
            <person name="Ma L."/>
            <person name="Creno S."/>
            <person name="Clermont D."/>
            <person name="Loux V."/>
            <person name="Bizet C."/>
            <person name="Bouchier C."/>
        </authorList>
    </citation>
    <scope>NUCLEOTIDE SEQUENCE [LARGE SCALE GENOMIC DNA]</scope>
    <source>
        <strain evidence="11">CRBIP 24.85T</strain>
        <strain evidence="9">Type strain: CRBIP 24.85</strain>
    </source>
</reference>
<gene>
    <name evidence="9" type="ORF">BN52_01000</name>
    <name evidence="10" type="ORF">FC38_GL000595</name>
</gene>
<feature type="transmembrane region" description="Helical" evidence="7">
    <location>
        <begin position="176"/>
        <end position="195"/>
    </location>
</feature>
<feature type="domain" description="Major facilitator superfamily (MFS) profile" evidence="8">
    <location>
        <begin position="21"/>
        <end position="469"/>
    </location>
</feature>
<dbReference type="PROSITE" id="PS50850">
    <property type="entry name" value="MFS"/>
    <property type="match status" value="1"/>
</dbReference>
<dbReference type="Gene3D" id="1.20.1250.20">
    <property type="entry name" value="MFS general substrate transporter like domains"/>
    <property type="match status" value="1"/>
</dbReference>
<protein>
    <submittedName>
        <fullName evidence="9">Lincomycin-resistance protein</fullName>
    </submittedName>
</protein>
<evidence type="ECO:0000256" key="3">
    <source>
        <dbReference type="ARBA" id="ARBA00022475"/>
    </source>
</evidence>
<keyword evidence="6 7" id="KW-0472">Membrane</keyword>
<dbReference type="PANTHER" id="PTHR42718">
    <property type="entry name" value="MAJOR FACILITATOR SUPERFAMILY MULTIDRUG TRANSPORTER MFSC"/>
    <property type="match status" value="1"/>
</dbReference>
<evidence type="ECO:0000256" key="7">
    <source>
        <dbReference type="SAM" id="Phobius"/>
    </source>
</evidence>
<dbReference type="InterPro" id="IPR011701">
    <property type="entry name" value="MFS"/>
</dbReference>
<evidence type="ECO:0000256" key="1">
    <source>
        <dbReference type="ARBA" id="ARBA00004651"/>
    </source>
</evidence>
<feature type="transmembrane region" description="Helical" evidence="7">
    <location>
        <begin position="307"/>
        <end position="327"/>
    </location>
</feature>
<feature type="transmembrane region" description="Helical" evidence="7">
    <location>
        <begin position="116"/>
        <end position="137"/>
    </location>
</feature>
<dbReference type="PATRIC" id="fig|1423751.3.peg.618"/>
<sequence>MENKNLGQMQPAIKVAHPWLAMLPLMLGAFVGMFSETSLNIALPQLMKALNVDQGAIQWLVTGYMLVIGIVLPLSSMLTKWFTTRQLVNFALIAFIAGSLISGFGNNFGMVLAGRMIQGIGTGIILPIMFTVAMLIFPLNRLGSVNGILALVIMFAPAIGPTLTGLILAVGSWRDIFFTFVVFLVIALIFGFTSLKNVNKLTRPKIDVLSILLSIIGFSGIISGASFASESGWLSVKVLGTLIIGIIAVFLYAKRQLAMKNPILNLRVFKHYNFTIGAILVMIDFGIILSAMYLLPQYLQNGIQVPVAMTGLIMLPGGIINAATSAIAGRMYDNFGAKLPARLGFIIALIGAVILSLGSTDTAIWLVIVAHVIMMIGTPLAMSPSQTSALNSLKGLESADGSAILNTMQQIVGALATALATSFLTLGRDSISGSVAEKFTNGVHYGLYFSIALIVIGLLVSFKVKDQGKFEDQ</sequence>
<evidence type="ECO:0000313" key="11">
    <source>
        <dbReference type="Proteomes" id="UP000009326"/>
    </source>
</evidence>
<evidence type="ECO:0000256" key="6">
    <source>
        <dbReference type="ARBA" id="ARBA00023136"/>
    </source>
</evidence>
<dbReference type="InterPro" id="IPR020846">
    <property type="entry name" value="MFS_dom"/>
</dbReference>
<dbReference type="SUPFAM" id="SSF103473">
    <property type="entry name" value="MFS general substrate transporter"/>
    <property type="match status" value="1"/>
</dbReference>
<accession>I7LE40</accession>
<organism evidence="9 11">
    <name type="scientific">Lactobacillus gigeriorum DSM 23908 = CRBIP 24.85</name>
    <dbReference type="NCBI Taxonomy" id="1423751"/>
    <lineage>
        <taxon>Bacteria</taxon>
        <taxon>Bacillati</taxon>
        <taxon>Bacillota</taxon>
        <taxon>Bacilli</taxon>
        <taxon>Lactobacillales</taxon>
        <taxon>Lactobacillaceae</taxon>
        <taxon>Lactobacillus</taxon>
    </lineage>
</organism>
<dbReference type="PANTHER" id="PTHR42718:SF43">
    <property type="entry name" value="LINCOMYCIN RESISTANCE PROTEIN LMRB"/>
    <property type="match status" value="1"/>
</dbReference>
<evidence type="ECO:0000259" key="8">
    <source>
        <dbReference type="PROSITE" id="PS50850"/>
    </source>
</evidence>
<feature type="transmembrane region" description="Helical" evidence="7">
    <location>
        <begin position="12"/>
        <end position="35"/>
    </location>
</feature>
<dbReference type="NCBIfam" id="TIGR00711">
    <property type="entry name" value="efflux_EmrB"/>
    <property type="match status" value="1"/>
</dbReference>
<comment type="subcellular location">
    <subcellularLocation>
        <location evidence="1">Cell membrane</location>
        <topology evidence="1">Multi-pass membrane protein</topology>
    </subcellularLocation>
</comment>
<keyword evidence="2" id="KW-0813">Transport</keyword>
<evidence type="ECO:0000256" key="2">
    <source>
        <dbReference type="ARBA" id="ARBA00022448"/>
    </source>
</evidence>
<keyword evidence="5 7" id="KW-1133">Transmembrane helix</keyword>
<dbReference type="Proteomes" id="UP000051521">
    <property type="component" value="Unassembled WGS sequence"/>
</dbReference>
<feature type="transmembrane region" description="Helical" evidence="7">
    <location>
        <begin position="87"/>
        <end position="104"/>
    </location>
</feature>
<dbReference type="Pfam" id="PF07690">
    <property type="entry name" value="MFS_1"/>
    <property type="match status" value="1"/>
</dbReference>
<dbReference type="InterPro" id="IPR004638">
    <property type="entry name" value="EmrB-like"/>
</dbReference>
<keyword evidence="12" id="KW-1185">Reference proteome</keyword>
<dbReference type="OrthoDB" id="9816041at2"/>
<feature type="transmembrane region" description="Helical" evidence="7">
    <location>
        <begin position="55"/>
        <end position="75"/>
    </location>
</feature>
<feature type="transmembrane region" description="Helical" evidence="7">
    <location>
        <begin position="445"/>
        <end position="464"/>
    </location>
</feature>
<dbReference type="Proteomes" id="UP000009326">
    <property type="component" value="Unassembled WGS sequence"/>
</dbReference>
<dbReference type="STRING" id="1423751.FC38_GL000595"/>
<keyword evidence="4 7" id="KW-0812">Transmembrane</keyword>